<protein>
    <recommendedName>
        <fullName evidence="2">NAD-dependent epimerase/dehydratase domain-containing protein</fullName>
    </recommendedName>
</protein>
<dbReference type="InterPro" id="IPR051207">
    <property type="entry name" value="ComplexI_NDUFA9_subunit"/>
</dbReference>
<evidence type="ECO:0000259" key="2">
    <source>
        <dbReference type="Pfam" id="PF01370"/>
    </source>
</evidence>
<keyword evidence="4" id="KW-1185">Reference proteome</keyword>
<dbReference type="Gene3D" id="3.40.50.720">
    <property type="entry name" value="NAD(P)-binding Rossmann-like Domain"/>
    <property type="match status" value="1"/>
</dbReference>
<organism evidence="3 4">
    <name type="scientific">Drechslerella stenobrocha 248</name>
    <dbReference type="NCBI Taxonomy" id="1043628"/>
    <lineage>
        <taxon>Eukaryota</taxon>
        <taxon>Fungi</taxon>
        <taxon>Dikarya</taxon>
        <taxon>Ascomycota</taxon>
        <taxon>Pezizomycotina</taxon>
        <taxon>Orbiliomycetes</taxon>
        <taxon>Orbiliales</taxon>
        <taxon>Orbiliaceae</taxon>
        <taxon>Drechslerella</taxon>
    </lineage>
</organism>
<accession>W7I497</accession>
<dbReference type="GO" id="GO:0005739">
    <property type="term" value="C:mitochondrion"/>
    <property type="evidence" value="ECO:0007669"/>
    <property type="project" value="TreeGrafter"/>
</dbReference>
<dbReference type="GO" id="GO:0044877">
    <property type="term" value="F:protein-containing complex binding"/>
    <property type="evidence" value="ECO:0007669"/>
    <property type="project" value="TreeGrafter"/>
</dbReference>
<dbReference type="Pfam" id="PF01370">
    <property type="entry name" value="Epimerase"/>
    <property type="match status" value="1"/>
</dbReference>
<dbReference type="AlphaFoldDB" id="W7I497"/>
<proteinExistence type="predicted"/>
<evidence type="ECO:0000256" key="1">
    <source>
        <dbReference type="SAM" id="MobiDB-lite"/>
    </source>
</evidence>
<feature type="compositionally biased region" description="Polar residues" evidence="1">
    <location>
        <begin position="151"/>
        <end position="166"/>
    </location>
</feature>
<reference evidence="3 4" key="1">
    <citation type="submission" date="2013-05" db="EMBL/GenBank/DDBJ databases">
        <title>Drechslerella stenobrocha genome reveals carnivorous origination and mechanical trapping mechanism of predatory fungi.</title>
        <authorList>
            <person name="Liu X."/>
            <person name="Zhang W."/>
            <person name="Liu K."/>
        </authorList>
    </citation>
    <scope>NUCLEOTIDE SEQUENCE [LARGE SCALE GENOMIC DNA]</scope>
    <source>
        <strain evidence="3 4">248</strain>
    </source>
</reference>
<feature type="region of interest" description="Disordered" evidence="1">
    <location>
        <begin position="108"/>
        <end position="166"/>
    </location>
</feature>
<dbReference type="InterPro" id="IPR036291">
    <property type="entry name" value="NAD(P)-bd_dom_sf"/>
</dbReference>
<evidence type="ECO:0000313" key="3">
    <source>
        <dbReference type="EMBL" id="EWC46998.1"/>
    </source>
</evidence>
<dbReference type="SUPFAM" id="SSF51735">
    <property type="entry name" value="NAD(P)-binding Rossmann-fold domains"/>
    <property type="match status" value="1"/>
</dbReference>
<dbReference type="Proteomes" id="UP000024837">
    <property type="component" value="Unassembled WGS sequence"/>
</dbReference>
<dbReference type="PANTHER" id="PTHR12126">
    <property type="entry name" value="NADH-UBIQUINONE OXIDOREDUCTASE 39 KDA SUBUNIT-RELATED"/>
    <property type="match status" value="1"/>
</dbReference>
<dbReference type="OrthoDB" id="276721at2759"/>
<gene>
    <name evidence="3" type="ORF">DRE_03760</name>
</gene>
<feature type="compositionally biased region" description="Polar residues" evidence="1">
    <location>
        <begin position="134"/>
        <end position="144"/>
    </location>
</feature>
<feature type="domain" description="NAD-dependent epimerase/dehydratase" evidence="2">
    <location>
        <begin position="9"/>
        <end position="84"/>
    </location>
</feature>
<name>W7I497_9PEZI</name>
<dbReference type="PANTHER" id="PTHR12126:SF16">
    <property type="entry name" value="MIOREX COMPLEX COMPONENT 2"/>
    <property type="match status" value="1"/>
</dbReference>
<sequence>MATQKCLAVFGGNGFVGSKVCQAALLRNWKVISVSRSGEPDWKLSSQNGRRPDWAEGVTWVSADVFEPATYKPYLTSADAVVHSMGLLLEADYKDVLRGKENPISGLRRAFQNSGSPWPKSANPLDKMPGDDVGNTSESRQQLTYERMNRDSGTVQTLSTQGKKLQ</sequence>
<dbReference type="HOGENOM" id="CLU_1602686_0_0_1"/>
<dbReference type="InterPro" id="IPR001509">
    <property type="entry name" value="Epimerase_deHydtase"/>
</dbReference>
<evidence type="ECO:0000313" key="4">
    <source>
        <dbReference type="Proteomes" id="UP000024837"/>
    </source>
</evidence>
<dbReference type="EMBL" id="KI966413">
    <property type="protein sequence ID" value="EWC46998.1"/>
    <property type="molecule type" value="Genomic_DNA"/>
</dbReference>